<dbReference type="Gene3D" id="3.40.50.300">
    <property type="entry name" value="P-loop containing nucleotide triphosphate hydrolases"/>
    <property type="match status" value="1"/>
</dbReference>
<feature type="region of interest" description="Disordered" evidence="1">
    <location>
        <begin position="1"/>
        <end position="29"/>
    </location>
</feature>
<comment type="caution">
    <text evidence="4">The sequence shown here is derived from an EMBL/GenBank/DDBJ whole genome shotgun (WGS) entry which is preliminary data.</text>
</comment>
<keyword evidence="5" id="KW-1185">Reference proteome</keyword>
<feature type="domain" description="Arm-like repeat" evidence="3">
    <location>
        <begin position="136"/>
        <end position="546"/>
    </location>
</feature>
<dbReference type="InterPro" id="IPR011989">
    <property type="entry name" value="ARM-like"/>
</dbReference>
<organism evidence="4 5">
    <name type="scientific">Glomus cerebriforme</name>
    <dbReference type="NCBI Taxonomy" id="658196"/>
    <lineage>
        <taxon>Eukaryota</taxon>
        <taxon>Fungi</taxon>
        <taxon>Fungi incertae sedis</taxon>
        <taxon>Mucoromycota</taxon>
        <taxon>Glomeromycotina</taxon>
        <taxon>Glomeromycetes</taxon>
        <taxon>Glomerales</taxon>
        <taxon>Glomeraceae</taxon>
        <taxon>Glomus</taxon>
    </lineage>
</organism>
<dbReference type="InterPro" id="IPR016024">
    <property type="entry name" value="ARM-type_fold"/>
</dbReference>
<dbReference type="Pfam" id="PF23948">
    <property type="entry name" value="ARM_5"/>
    <property type="match status" value="1"/>
</dbReference>
<evidence type="ECO:0000313" key="5">
    <source>
        <dbReference type="Proteomes" id="UP000265703"/>
    </source>
</evidence>
<evidence type="ECO:0000313" key="4">
    <source>
        <dbReference type="EMBL" id="RIA95721.1"/>
    </source>
</evidence>
<dbReference type="Gene3D" id="1.25.10.10">
    <property type="entry name" value="Leucine-rich Repeat Variant"/>
    <property type="match status" value="1"/>
</dbReference>
<dbReference type="AlphaFoldDB" id="A0A397TL32"/>
<accession>A0A397TL32</accession>
<dbReference type="Proteomes" id="UP000265703">
    <property type="component" value="Unassembled WGS sequence"/>
</dbReference>
<protein>
    <submittedName>
        <fullName evidence="4">Uncharacterized protein</fullName>
    </submittedName>
</protein>
<evidence type="ECO:0000259" key="2">
    <source>
        <dbReference type="Pfam" id="PF05729"/>
    </source>
</evidence>
<dbReference type="InterPro" id="IPR056251">
    <property type="entry name" value="Arm_rpt_dom"/>
</dbReference>
<dbReference type="InterPro" id="IPR027417">
    <property type="entry name" value="P-loop_NTPase"/>
</dbReference>
<reference evidence="4 5" key="1">
    <citation type="submission" date="2018-06" db="EMBL/GenBank/DDBJ databases">
        <title>Comparative genomics reveals the genomic features of Rhizophagus irregularis, R. cerebriforme, R. diaphanum and Gigaspora rosea, and their symbiotic lifestyle signature.</title>
        <authorList>
            <person name="Morin E."/>
            <person name="San Clemente H."/>
            <person name="Chen E.C.H."/>
            <person name="De La Providencia I."/>
            <person name="Hainaut M."/>
            <person name="Kuo A."/>
            <person name="Kohler A."/>
            <person name="Murat C."/>
            <person name="Tang N."/>
            <person name="Roy S."/>
            <person name="Loubradou J."/>
            <person name="Henrissat B."/>
            <person name="Grigoriev I.V."/>
            <person name="Corradi N."/>
            <person name="Roux C."/>
            <person name="Martin F.M."/>
        </authorList>
    </citation>
    <scope>NUCLEOTIDE SEQUENCE [LARGE SCALE GENOMIC DNA]</scope>
    <source>
        <strain evidence="4 5">DAOM 227022</strain>
    </source>
</reference>
<feature type="domain" description="NACHT" evidence="2">
    <location>
        <begin position="631"/>
        <end position="783"/>
    </location>
</feature>
<feature type="compositionally biased region" description="Basic and acidic residues" evidence="1">
    <location>
        <begin position="1"/>
        <end position="22"/>
    </location>
</feature>
<evidence type="ECO:0000256" key="1">
    <source>
        <dbReference type="SAM" id="MobiDB-lite"/>
    </source>
</evidence>
<gene>
    <name evidence="4" type="ORF">C1645_802851</name>
</gene>
<dbReference type="SUPFAM" id="SSF48371">
    <property type="entry name" value="ARM repeat"/>
    <property type="match status" value="1"/>
</dbReference>
<evidence type="ECO:0000259" key="3">
    <source>
        <dbReference type="Pfam" id="PF23948"/>
    </source>
</evidence>
<dbReference type="Pfam" id="PF05729">
    <property type="entry name" value="NACHT"/>
    <property type="match status" value="1"/>
</dbReference>
<dbReference type="OrthoDB" id="538223at2759"/>
<sequence length="1107" mass="128067">MWCLKNDKTPYDKGKTNLEKARKEKSRGNLQESQKLFNYAVKNFNKAHTNNLTAENIKTDLAQASLEYGDVLEDLGLINEARENYNRAKRLGHSQADGRLVSLVKPDKAPSSISTKVIFQDPSLPNYTLNVTIDTVSDTLHLAYCLQQVNPPNLQQLKNLASNGVVAFIRDELKEEFVMTEVVALGIVLDKEIFRRLLEEFLQAIDKKILLPDISLSKLSQLIRSVVGKNFLESDDLIKILEILYKRLNEVSVNSYLISLTQAVSHVLDAMSDNEVSGLSRENLHTPLYNRLKQLSENKDLELAHQATYACQALLSVPNDETTWQSIMRRGLKATKATLTLASVIKNCDPTKLVDVFENFGEAFEGIFDNISKAHEAISELVSTAKSFSKDVESFWQNKWYVALRLIDILLQNNELVKFEQAVYKMNCHRKPEFLLGLCQRLKELASNHPDIQTRRSALQFLEDLYQNDAYWEANLIVKKMVLTSLMQLAHHPETSVHQSAQDILRKLSKIGDSNQQKLYMEFVPTTFEPPKPKIIFSTKLLQDARSMMMMYKQLKDQQNVSLEKKSEPLAPIGDLKKKYLKTLEVEEVKDALALYVAPLGNTINNTTKKYDLEVDLDDEVDTFLASDKKVLLLIGEAGSGKSTFSQYFAKKLWNIYENNNNKPIPLYIWLTTIKDPNENLIQQYLLEQGKFSSTQIEDLKNMQSFVFILDGYDEIQERHLPFYECNKFDEWNAKVIISSRPEYLGTDYKSKFKPPQDSKLFQQLIIAPFSKDKIDIYIKKYVETTKNSKWNIRDYQKVLGLNSHNSNVKDLISNPFILKIAMGILPDLLDRQKIDEEVSNVTRLALYKQFVEEWFARSKNRLSHHHLKNKEKKTFQRLEQEDFIRHGIRFCEDLAIEMYKNRKIVVEYSAADNLSDWRAKYLGNEDVKMRLLRFSSPLSLNNNQYRFIHKSLFEHFVAQAIFEKYKVDQNEKVNVFLEQLTSNDNGIISFLEEHGKQDEKFNMIVQPYIKVFVDEASKVRRNIIYVDEEGNPLSLEEAEKIIQYVDEEDNPLSPEEVEKIRNDIQYVDEEGSSLSPEEVERIRNSVIYVDEKDNPLSPEETEKIIQ</sequence>
<dbReference type="EMBL" id="QKYT01000056">
    <property type="protein sequence ID" value="RIA95721.1"/>
    <property type="molecule type" value="Genomic_DNA"/>
</dbReference>
<proteinExistence type="predicted"/>
<dbReference type="PANTHER" id="PTHR46844">
    <property type="entry name" value="SLR5058 PROTEIN"/>
    <property type="match status" value="1"/>
</dbReference>
<dbReference type="InterPro" id="IPR007111">
    <property type="entry name" value="NACHT_NTPase"/>
</dbReference>
<dbReference type="PANTHER" id="PTHR46844:SF1">
    <property type="entry name" value="SLR5058 PROTEIN"/>
    <property type="match status" value="1"/>
</dbReference>
<name>A0A397TL32_9GLOM</name>
<dbReference type="SUPFAM" id="SSF52540">
    <property type="entry name" value="P-loop containing nucleoside triphosphate hydrolases"/>
    <property type="match status" value="1"/>
</dbReference>